<dbReference type="Proteomes" id="UP001497535">
    <property type="component" value="Unassembled WGS sequence"/>
</dbReference>
<comment type="caution">
    <text evidence="1">The sequence shown here is derived from an EMBL/GenBank/DDBJ whole genome shotgun (WGS) entry which is preliminary data.</text>
</comment>
<gene>
    <name evidence="1" type="ORF">MENTE1834_LOCUS4437</name>
</gene>
<proteinExistence type="predicted"/>
<keyword evidence="2" id="KW-1185">Reference proteome</keyword>
<organism evidence="1 2">
    <name type="scientific">Meloidogyne enterolobii</name>
    <name type="common">Root-knot nematode worm</name>
    <name type="synonym">Meloidogyne mayaguensis</name>
    <dbReference type="NCBI Taxonomy" id="390850"/>
    <lineage>
        <taxon>Eukaryota</taxon>
        <taxon>Metazoa</taxon>
        <taxon>Ecdysozoa</taxon>
        <taxon>Nematoda</taxon>
        <taxon>Chromadorea</taxon>
        <taxon>Rhabditida</taxon>
        <taxon>Tylenchina</taxon>
        <taxon>Tylenchomorpha</taxon>
        <taxon>Tylenchoidea</taxon>
        <taxon>Meloidogynidae</taxon>
        <taxon>Meloidogyninae</taxon>
        <taxon>Meloidogyne</taxon>
    </lineage>
</organism>
<name>A0ACB0XWL2_MELEN</name>
<accession>A0ACB0XWL2</accession>
<reference evidence="1" key="1">
    <citation type="submission" date="2023-11" db="EMBL/GenBank/DDBJ databases">
        <authorList>
            <person name="Poullet M."/>
        </authorList>
    </citation>
    <scope>NUCLEOTIDE SEQUENCE</scope>
    <source>
        <strain evidence="1">E1834</strain>
    </source>
</reference>
<dbReference type="EMBL" id="CAVMJV010000003">
    <property type="protein sequence ID" value="CAK5020432.1"/>
    <property type="molecule type" value="Genomic_DNA"/>
</dbReference>
<sequence length="329" mass="37706">MSENSELLKRLDPFDYFKKFLVEGIYPEGRTINSFRDSLIECRGNVSDYQSSVNVQQGGTYISCNVKLSLGPDSDDSVFKWEIEAMESVPKDLLEHSKAHLRVLLGSDSCLISPEQLIVFTQNEGKNTKKFQLRWTLHLKIMVLSWDGFLLDAILTAIQASLLNTRFLFFLILKKFFFSLPTFIEYKTSILSETLFAEDDDFLLGEEVPLEFNIEKVRIVKPESENKPLKLEKILAYLPFLLCTIENQEKKQRFLLCDPPADLCKLYNNDFCEIIIGPNGNINLLSMCCSPSFSKSYPNDIDGELLNEIINIAIKRHLFVNNALNKCIL</sequence>
<evidence type="ECO:0000313" key="2">
    <source>
        <dbReference type="Proteomes" id="UP001497535"/>
    </source>
</evidence>
<evidence type="ECO:0000313" key="1">
    <source>
        <dbReference type="EMBL" id="CAK5020432.1"/>
    </source>
</evidence>
<protein>
    <submittedName>
        <fullName evidence="1">Uncharacterized protein</fullName>
    </submittedName>
</protein>